<dbReference type="Gene3D" id="3.90.1720.10">
    <property type="entry name" value="endopeptidase domain like (from Nostoc punctiforme)"/>
    <property type="match status" value="1"/>
</dbReference>
<dbReference type="PROSITE" id="PS51257">
    <property type="entry name" value="PROKAR_LIPOPROTEIN"/>
    <property type="match status" value="1"/>
</dbReference>
<dbReference type="InterPro" id="IPR000064">
    <property type="entry name" value="NLP_P60_dom"/>
</dbReference>
<dbReference type="EMBL" id="FMUI01000005">
    <property type="protein sequence ID" value="SCX48674.1"/>
    <property type="molecule type" value="Genomic_DNA"/>
</dbReference>
<evidence type="ECO:0000313" key="8">
    <source>
        <dbReference type="Proteomes" id="UP000183569"/>
    </source>
</evidence>
<dbReference type="RefSeq" id="WP_017457788.1">
    <property type="nucleotide sequence ID" value="NZ_FMUI01000005.1"/>
</dbReference>
<evidence type="ECO:0000256" key="3">
    <source>
        <dbReference type="ARBA" id="ARBA00022801"/>
    </source>
</evidence>
<accession>A0A1G4Y5C6</accession>
<dbReference type="Pfam" id="PF00877">
    <property type="entry name" value="NLPC_P60"/>
    <property type="match status" value="1"/>
</dbReference>
<proteinExistence type="inferred from homology"/>
<comment type="similarity">
    <text evidence="1">Belongs to the peptidase C40 family.</text>
</comment>
<organism evidence="7 8">
    <name type="scientific">Kosakonia sacchari</name>
    <dbReference type="NCBI Taxonomy" id="1158459"/>
    <lineage>
        <taxon>Bacteria</taxon>
        <taxon>Pseudomonadati</taxon>
        <taxon>Pseudomonadota</taxon>
        <taxon>Gammaproteobacteria</taxon>
        <taxon>Enterobacterales</taxon>
        <taxon>Enterobacteriaceae</taxon>
        <taxon>Kosakonia</taxon>
    </lineage>
</organism>
<feature type="region of interest" description="Disordered" evidence="5">
    <location>
        <begin position="26"/>
        <end position="47"/>
    </location>
</feature>
<keyword evidence="3" id="KW-0378">Hydrolase</keyword>
<evidence type="ECO:0000256" key="5">
    <source>
        <dbReference type="SAM" id="MobiDB-lite"/>
    </source>
</evidence>
<reference evidence="7 8" key="1">
    <citation type="submission" date="2016-10" db="EMBL/GenBank/DDBJ databases">
        <authorList>
            <person name="Varghese N."/>
            <person name="Submissions S."/>
        </authorList>
    </citation>
    <scope>NUCLEOTIDE SEQUENCE [LARGE SCALE GENOMIC DNA]</scope>
    <source>
        <strain evidence="7 8">CGMCC 1.12102</strain>
    </source>
</reference>
<dbReference type="PANTHER" id="PTHR47053:SF1">
    <property type="entry name" value="MUREIN DD-ENDOPEPTIDASE MEPH-RELATED"/>
    <property type="match status" value="1"/>
</dbReference>
<keyword evidence="2" id="KW-0645">Protease</keyword>
<sequence>MLRGFLGLFFLILLAVFLTGCVQSKPVSRTHSPTMLAEQRKPTREETLAATRQSKVDKVVHHLKKQLGKPYVFGGVSPARGFDCSGLVFYAYNKVLSNKLPRTTKAMFHDKRLMRVKTANLRQGDLLFFRSKLRGPVDHVGVYLGHNRFIEAPRTGLNIRISHFLDDYWQDHYLGARRILTGKRVI</sequence>
<comment type="caution">
    <text evidence="7">The sequence shown here is derived from an EMBL/GenBank/DDBJ whole genome shotgun (WGS) entry which is preliminary data.</text>
</comment>
<dbReference type="AlphaFoldDB" id="A0A1G4Y5C6"/>
<dbReference type="PANTHER" id="PTHR47053">
    <property type="entry name" value="MUREIN DD-ENDOPEPTIDASE MEPH-RELATED"/>
    <property type="match status" value="1"/>
</dbReference>
<protein>
    <submittedName>
        <fullName evidence="7">NlpC/P60 family protein</fullName>
    </submittedName>
</protein>
<gene>
    <name evidence="7" type="ORF">SAMN02927897_01976</name>
</gene>
<dbReference type="PROSITE" id="PS51935">
    <property type="entry name" value="NLPC_P60"/>
    <property type="match status" value="1"/>
</dbReference>
<evidence type="ECO:0000313" key="7">
    <source>
        <dbReference type="EMBL" id="SCX48674.1"/>
    </source>
</evidence>
<evidence type="ECO:0000256" key="4">
    <source>
        <dbReference type="ARBA" id="ARBA00022807"/>
    </source>
</evidence>
<dbReference type="GeneID" id="23845829"/>
<dbReference type="Proteomes" id="UP000183569">
    <property type="component" value="Unassembled WGS sequence"/>
</dbReference>
<evidence type="ECO:0000256" key="2">
    <source>
        <dbReference type="ARBA" id="ARBA00022670"/>
    </source>
</evidence>
<keyword evidence="4" id="KW-0788">Thiol protease</keyword>
<evidence type="ECO:0000256" key="1">
    <source>
        <dbReference type="ARBA" id="ARBA00007074"/>
    </source>
</evidence>
<feature type="compositionally biased region" description="Basic and acidic residues" evidence="5">
    <location>
        <begin position="38"/>
        <end position="47"/>
    </location>
</feature>
<dbReference type="InterPro" id="IPR038765">
    <property type="entry name" value="Papain-like_cys_pep_sf"/>
</dbReference>
<dbReference type="GO" id="GO:0008234">
    <property type="term" value="F:cysteine-type peptidase activity"/>
    <property type="evidence" value="ECO:0007669"/>
    <property type="project" value="UniProtKB-KW"/>
</dbReference>
<evidence type="ECO:0000259" key="6">
    <source>
        <dbReference type="PROSITE" id="PS51935"/>
    </source>
</evidence>
<dbReference type="SUPFAM" id="SSF54001">
    <property type="entry name" value="Cysteine proteinases"/>
    <property type="match status" value="1"/>
</dbReference>
<feature type="domain" description="NlpC/P60" evidence="6">
    <location>
        <begin position="53"/>
        <end position="180"/>
    </location>
</feature>
<name>A0A1G4Y5C6_9ENTR</name>
<dbReference type="InterPro" id="IPR051202">
    <property type="entry name" value="Peptidase_C40"/>
</dbReference>
<dbReference type="GO" id="GO:0006508">
    <property type="term" value="P:proteolysis"/>
    <property type="evidence" value="ECO:0007669"/>
    <property type="project" value="UniProtKB-KW"/>
</dbReference>